<dbReference type="InterPro" id="IPR036162">
    <property type="entry name" value="Resolvase-like_N_sf"/>
</dbReference>
<protein>
    <submittedName>
        <fullName evidence="2">Site-specific DNA recombinase</fullName>
    </submittedName>
</protein>
<dbReference type="RefSeq" id="WP_074557801.1">
    <property type="nucleotide sequence ID" value="NZ_FMYE01000014.1"/>
</dbReference>
<dbReference type="GO" id="GO:0003677">
    <property type="term" value="F:DNA binding"/>
    <property type="evidence" value="ECO:0007669"/>
    <property type="project" value="InterPro"/>
</dbReference>
<dbReference type="SMART" id="SM00857">
    <property type="entry name" value="Resolvase"/>
    <property type="match status" value="1"/>
</dbReference>
<evidence type="ECO:0000259" key="1">
    <source>
        <dbReference type="SMART" id="SM00857"/>
    </source>
</evidence>
<dbReference type="GO" id="GO:0000150">
    <property type="term" value="F:DNA strand exchange activity"/>
    <property type="evidence" value="ECO:0007669"/>
    <property type="project" value="InterPro"/>
</dbReference>
<dbReference type="Gene3D" id="3.40.50.1390">
    <property type="entry name" value="Resolvase, N-terminal catalytic domain"/>
    <property type="match status" value="1"/>
</dbReference>
<dbReference type="AlphaFoldDB" id="A0A1G6G4F2"/>
<dbReference type="Gene3D" id="1.10.10.60">
    <property type="entry name" value="Homeodomain-like"/>
    <property type="match status" value="1"/>
</dbReference>
<proteinExistence type="predicted"/>
<evidence type="ECO:0000313" key="3">
    <source>
        <dbReference type="Proteomes" id="UP000183670"/>
    </source>
</evidence>
<organism evidence="2 3">
    <name type="scientific">Bacteroides ovatus</name>
    <dbReference type="NCBI Taxonomy" id="28116"/>
    <lineage>
        <taxon>Bacteria</taxon>
        <taxon>Pseudomonadati</taxon>
        <taxon>Bacteroidota</taxon>
        <taxon>Bacteroidia</taxon>
        <taxon>Bacteroidales</taxon>
        <taxon>Bacteroidaceae</taxon>
        <taxon>Bacteroides</taxon>
    </lineage>
</organism>
<reference evidence="2 3" key="1">
    <citation type="submission" date="2016-10" db="EMBL/GenBank/DDBJ databases">
        <authorList>
            <person name="de Groot N.N."/>
        </authorList>
    </citation>
    <scope>NUCLEOTIDE SEQUENCE [LARGE SCALE GENOMIC DNA]</scope>
    <source>
        <strain evidence="2 3">NLAE-zl-C500</strain>
    </source>
</reference>
<name>A0A1G6G4F2_BACOV</name>
<gene>
    <name evidence="2" type="ORF">SAMN05192581_101428</name>
</gene>
<dbReference type="Pfam" id="PF00239">
    <property type="entry name" value="Resolvase"/>
    <property type="match status" value="1"/>
</dbReference>
<dbReference type="Proteomes" id="UP000183670">
    <property type="component" value="Unassembled WGS sequence"/>
</dbReference>
<dbReference type="SUPFAM" id="SSF53041">
    <property type="entry name" value="Resolvase-like"/>
    <property type="match status" value="1"/>
</dbReference>
<accession>A0A1G6G4F2</accession>
<dbReference type="EMBL" id="FMYE01000014">
    <property type="protein sequence ID" value="SDB76864.1"/>
    <property type="molecule type" value="Genomic_DNA"/>
</dbReference>
<feature type="domain" description="Resolvase/invertase-type recombinase catalytic" evidence="1">
    <location>
        <begin position="3"/>
        <end position="130"/>
    </location>
</feature>
<evidence type="ECO:0000313" key="2">
    <source>
        <dbReference type="EMBL" id="SDB76864.1"/>
    </source>
</evidence>
<sequence>MAKVGYIFKSEYYDGYDEDIKWMEDYGCCRVVTELSEHEKQRPQWKQLMECLDRGDEIVISKYSNAVRGSREFAMFIELCRVKVVRIISIHDKIDTKGILFPETTIADVLIMVGSLPEETAALRKESAHVELLKTTVKFNVVSSGRKSKEEEKIEREKNIVNMYTSGFTMDEIWKASGFNSRSSVFRILNKFGVNLNRGKFKGPLGKRKDKDEATEIE</sequence>
<dbReference type="InterPro" id="IPR006119">
    <property type="entry name" value="Resolv_N"/>
</dbReference>